<keyword evidence="6" id="KW-1185">Reference proteome</keyword>
<dbReference type="Proteomes" id="UP001596356">
    <property type="component" value="Unassembled WGS sequence"/>
</dbReference>
<evidence type="ECO:0000256" key="2">
    <source>
        <dbReference type="SAM" id="MobiDB-lite"/>
    </source>
</evidence>
<dbReference type="PANTHER" id="PTHR38814:SF1">
    <property type="entry name" value="ENDONUCLEASE NUCS"/>
    <property type="match status" value="1"/>
</dbReference>
<comment type="caution">
    <text evidence="5">The sequence shown here is derived from an EMBL/GenBank/DDBJ whole genome shotgun (WGS) entry which is preliminary data.</text>
</comment>
<dbReference type="CDD" id="cd22341">
    <property type="entry name" value="NucS-like"/>
    <property type="match status" value="1"/>
</dbReference>
<organism evidence="5 6">
    <name type="scientific">Branchiibius cervicis</name>
    <dbReference type="NCBI Taxonomy" id="908252"/>
    <lineage>
        <taxon>Bacteria</taxon>
        <taxon>Bacillati</taxon>
        <taxon>Actinomycetota</taxon>
        <taxon>Actinomycetes</taxon>
        <taxon>Micrococcales</taxon>
        <taxon>Dermacoccaceae</taxon>
        <taxon>Branchiibius</taxon>
    </lineage>
</organism>
<dbReference type="InterPro" id="IPR002793">
    <property type="entry name" value="Endonuclease_NucS"/>
</dbReference>
<sequence>MSLYDKPIRFLLADMLNDLALTGDDTLTASDAIEWFHENYPLVKPGSVRAHLAKAATNDPVRLNYSPHRGSDDLLFKVGPAVYRRYDPSRDPAPIHAATETAATEAEAPDEGAVDSSDPVGSSEFALERDLQNYLADNLHLIESGMRMFDDEGMRGFEYPAGDGRRIDILAVDASGGFVVLELKVSKGYDRVVGQILRYINWVRAELADPGQPVRGIIVCRKVSNDLRLACATLPDVELFEYEMSVSVRKVERLHIDNAALYEKP</sequence>
<dbReference type="EMBL" id="JBHSWJ010000002">
    <property type="protein sequence ID" value="MFC6714922.1"/>
    <property type="molecule type" value="Genomic_DNA"/>
</dbReference>
<dbReference type="Gene3D" id="3.40.1350.10">
    <property type="match status" value="1"/>
</dbReference>
<dbReference type="Pfam" id="PF01939">
    <property type="entry name" value="NucS_C"/>
    <property type="match status" value="1"/>
</dbReference>
<keyword evidence="5" id="KW-0378">Hydrolase</keyword>
<dbReference type="InterPro" id="IPR056086">
    <property type="entry name" value="DUF7669"/>
</dbReference>
<feature type="region of interest" description="Disordered" evidence="2">
    <location>
        <begin position="100"/>
        <end position="121"/>
    </location>
</feature>
<evidence type="ECO:0000256" key="1">
    <source>
        <dbReference type="ARBA" id="ARBA00023125"/>
    </source>
</evidence>
<feature type="domain" description="Endonuclease NucS C-terminal" evidence="3">
    <location>
        <begin position="128"/>
        <end position="227"/>
    </location>
</feature>
<dbReference type="InterPro" id="IPR048301">
    <property type="entry name" value="NucS_C"/>
</dbReference>
<feature type="domain" description="DUF7669" evidence="4">
    <location>
        <begin position="7"/>
        <end position="85"/>
    </location>
</feature>
<gene>
    <name evidence="5" type="ORF">ACFQBT_14330</name>
</gene>
<evidence type="ECO:0000313" key="6">
    <source>
        <dbReference type="Proteomes" id="UP001596356"/>
    </source>
</evidence>
<protein>
    <submittedName>
        <fullName evidence="5">Endonuclease NucS domain-containing protein</fullName>
    </submittedName>
</protein>
<evidence type="ECO:0000259" key="4">
    <source>
        <dbReference type="Pfam" id="PF24706"/>
    </source>
</evidence>
<dbReference type="GO" id="GO:0004519">
    <property type="term" value="F:endonuclease activity"/>
    <property type="evidence" value="ECO:0007669"/>
    <property type="project" value="UniProtKB-KW"/>
</dbReference>
<keyword evidence="1" id="KW-0238">DNA-binding</keyword>
<evidence type="ECO:0000313" key="5">
    <source>
        <dbReference type="EMBL" id="MFC6714922.1"/>
    </source>
</evidence>
<dbReference type="InterPro" id="IPR011856">
    <property type="entry name" value="tRNA_endonuc-like_dom_sf"/>
</dbReference>
<dbReference type="PANTHER" id="PTHR38814">
    <property type="entry name" value="ENDONUCLEASE NUCS"/>
    <property type="match status" value="1"/>
</dbReference>
<keyword evidence="5" id="KW-0255">Endonuclease</keyword>
<accession>A0ABW2AUX8</accession>
<name>A0ABW2AUX8_9MICO</name>
<keyword evidence="5" id="KW-0540">Nuclease</keyword>
<evidence type="ECO:0000259" key="3">
    <source>
        <dbReference type="Pfam" id="PF01939"/>
    </source>
</evidence>
<dbReference type="RefSeq" id="WP_377823652.1">
    <property type="nucleotide sequence ID" value="NZ_JBHSWJ010000002.1"/>
</dbReference>
<dbReference type="Pfam" id="PF24706">
    <property type="entry name" value="DUF7669"/>
    <property type="match status" value="1"/>
</dbReference>
<reference evidence="6" key="1">
    <citation type="journal article" date="2019" name="Int. J. Syst. Evol. Microbiol.">
        <title>The Global Catalogue of Microorganisms (GCM) 10K type strain sequencing project: providing services to taxonomists for standard genome sequencing and annotation.</title>
        <authorList>
            <consortium name="The Broad Institute Genomics Platform"/>
            <consortium name="The Broad Institute Genome Sequencing Center for Infectious Disease"/>
            <person name="Wu L."/>
            <person name="Ma J."/>
        </authorList>
    </citation>
    <scope>NUCLEOTIDE SEQUENCE [LARGE SCALE GENOMIC DNA]</scope>
    <source>
        <strain evidence="6">NBRC 106593</strain>
    </source>
</reference>
<proteinExistence type="predicted"/>